<dbReference type="InterPro" id="IPR050129">
    <property type="entry name" value="Zn_alcohol_dh"/>
</dbReference>
<reference evidence="5 6" key="1">
    <citation type="submission" date="2013-06" db="EMBL/GenBank/DDBJ databases">
        <authorList>
            <person name="Weinstock G."/>
            <person name="Sodergren E."/>
            <person name="Lobos E.A."/>
            <person name="Fulton L."/>
            <person name="Fulton R."/>
            <person name="Courtney L."/>
            <person name="Fronick C."/>
            <person name="O'Laughlin M."/>
            <person name="Godfrey J."/>
            <person name="Wilson R.M."/>
            <person name="Miner T."/>
            <person name="Farmer C."/>
            <person name="Delehaunty K."/>
            <person name="Cordes M."/>
            <person name="Minx P."/>
            <person name="Tomlinson C."/>
            <person name="Chen J."/>
            <person name="Wollam A."/>
            <person name="Pepin K.H."/>
            <person name="Bhonagiri V."/>
            <person name="Zhang X."/>
            <person name="Warren W."/>
            <person name="Mitreva M."/>
            <person name="Mardis E.R."/>
            <person name="Wilson R.K."/>
        </authorList>
    </citation>
    <scope>NUCLEOTIDE SEQUENCE [LARGE SCALE GENOMIC DNA]</scope>
    <source>
        <strain evidence="5 6">W1703</strain>
    </source>
</reference>
<dbReference type="InterPro" id="IPR013149">
    <property type="entry name" value="ADH-like_C"/>
</dbReference>
<dbReference type="PANTHER" id="PTHR43401:SF2">
    <property type="entry name" value="L-THREONINE 3-DEHYDROGENASE"/>
    <property type="match status" value="1"/>
</dbReference>
<sequence>MIRRHKDMTIPKKMKAVLKTEPGYDHMSLQEIDVPEVYGDRVLLKVAYTGICGTDIHTFKGEYKNAVTPLVLGHEFSSQVVAVGEDVTKVKVGDRVTSETTFDTCGECVYCKNKEYNLCENRSGIGTKAFGSMANYVLTREESVHILPDNVSYKLAAMSEPLASCVHAMYQKTPLSLHDKILIIGPGPMGLLSLQIAKEIGAFTIVSGTTRDEERLAIAKELGADIVVNTEKEDLEPIVKQVTDGVGLDIVYDCSGAIQAVNTALPLLKKGGTLQQVGLFSKDLNAMDQRTIIQHEVNYIGSRSQNPFDWDIVIHLESKGAINAEKMVTAVYDLEHWRDAFAAMADGKELKVLIASNPEELS</sequence>
<evidence type="ECO:0000313" key="6">
    <source>
        <dbReference type="Proteomes" id="UP000016617"/>
    </source>
</evidence>
<dbReference type="InterPro" id="IPR011032">
    <property type="entry name" value="GroES-like_sf"/>
</dbReference>
<dbReference type="SUPFAM" id="SSF51735">
    <property type="entry name" value="NAD(P)-binding Rossmann-fold domains"/>
    <property type="match status" value="1"/>
</dbReference>
<dbReference type="SUPFAM" id="SSF50129">
    <property type="entry name" value="GroES-like"/>
    <property type="match status" value="1"/>
</dbReference>
<feature type="domain" description="Enoyl reductase (ER)" evidence="4">
    <location>
        <begin position="23"/>
        <end position="354"/>
    </location>
</feature>
<keyword evidence="3" id="KW-0560">Oxidoreductase</keyword>
<dbReference type="Gene3D" id="3.90.180.10">
    <property type="entry name" value="Medium-chain alcohol dehydrogenases, catalytic domain"/>
    <property type="match status" value="1"/>
</dbReference>
<keyword evidence="2" id="KW-0862">Zinc</keyword>
<dbReference type="SMART" id="SM00829">
    <property type="entry name" value="PKS_ER"/>
    <property type="match status" value="1"/>
</dbReference>
<dbReference type="GO" id="GO:0016491">
    <property type="term" value="F:oxidoreductase activity"/>
    <property type="evidence" value="ECO:0007669"/>
    <property type="project" value="UniProtKB-KW"/>
</dbReference>
<evidence type="ECO:0000259" key="4">
    <source>
        <dbReference type="SMART" id="SM00829"/>
    </source>
</evidence>
<dbReference type="InterPro" id="IPR013154">
    <property type="entry name" value="ADH-like_N"/>
</dbReference>
<dbReference type="AlphaFoldDB" id="U2JCG5"/>
<dbReference type="Gene3D" id="3.40.50.720">
    <property type="entry name" value="NAD(P)-binding Rossmann-like Domain"/>
    <property type="match status" value="1"/>
</dbReference>
<gene>
    <name evidence="5" type="ORF">HMPREF1557_00617</name>
</gene>
<dbReference type="EMBL" id="AWVA01000030">
    <property type="protein sequence ID" value="ERJ77727.1"/>
    <property type="molecule type" value="Genomic_DNA"/>
</dbReference>
<evidence type="ECO:0000256" key="2">
    <source>
        <dbReference type="ARBA" id="ARBA00022833"/>
    </source>
</evidence>
<protein>
    <submittedName>
        <fullName evidence="5">Putative chlorophyll synthesis pathway protein BchC</fullName>
    </submittedName>
</protein>
<dbReference type="Pfam" id="PF08240">
    <property type="entry name" value="ADH_N"/>
    <property type="match status" value="1"/>
</dbReference>
<keyword evidence="1" id="KW-0479">Metal-binding</keyword>
<evidence type="ECO:0000256" key="1">
    <source>
        <dbReference type="ARBA" id="ARBA00022723"/>
    </source>
</evidence>
<dbReference type="GO" id="GO:0046872">
    <property type="term" value="F:metal ion binding"/>
    <property type="evidence" value="ECO:0007669"/>
    <property type="project" value="UniProtKB-KW"/>
</dbReference>
<dbReference type="InterPro" id="IPR036291">
    <property type="entry name" value="NAD(P)-bd_dom_sf"/>
</dbReference>
<evidence type="ECO:0000313" key="5">
    <source>
        <dbReference type="EMBL" id="ERJ77727.1"/>
    </source>
</evidence>
<organism evidence="5 6">
    <name type="scientific">Streptococcus sobrinus W1703</name>
    <dbReference type="NCBI Taxonomy" id="1227275"/>
    <lineage>
        <taxon>Bacteria</taxon>
        <taxon>Bacillati</taxon>
        <taxon>Bacillota</taxon>
        <taxon>Bacilli</taxon>
        <taxon>Lactobacillales</taxon>
        <taxon>Streptococcaceae</taxon>
        <taxon>Streptococcus</taxon>
    </lineage>
</organism>
<dbReference type="InterPro" id="IPR020843">
    <property type="entry name" value="ER"/>
</dbReference>
<dbReference type="PATRIC" id="fig|1227275.3.peg.543"/>
<name>U2JCG5_9STRE</name>
<accession>U2JCG5</accession>
<dbReference type="Pfam" id="PF00107">
    <property type="entry name" value="ADH_zinc_N"/>
    <property type="match status" value="1"/>
</dbReference>
<proteinExistence type="predicted"/>
<dbReference type="CDD" id="cd08258">
    <property type="entry name" value="Zn_ADH4"/>
    <property type="match status" value="1"/>
</dbReference>
<dbReference type="PANTHER" id="PTHR43401">
    <property type="entry name" value="L-THREONINE 3-DEHYDROGENASE"/>
    <property type="match status" value="1"/>
</dbReference>
<dbReference type="HOGENOM" id="CLU_026673_11_0_9"/>
<dbReference type="Proteomes" id="UP000016617">
    <property type="component" value="Unassembled WGS sequence"/>
</dbReference>
<evidence type="ECO:0000256" key="3">
    <source>
        <dbReference type="ARBA" id="ARBA00023002"/>
    </source>
</evidence>
<comment type="caution">
    <text evidence="5">The sequence shown here is derived from an EMBL/GenBank/DDBJ whole genome shotgun (WGS) entry which is preliminary data.</text>
</comment>